<feature type="region of interest" description="Disordered" evidence="1">
    <location>
        <begin position="1"/>
        <end position="39"/>
    </location>
</feature>
<protein>
    <submittedName>
        <fullName evidence="2">Uncharacterized protein</fullName>
    </submittedName>
</protein>
<feature type="compositionally biased region" description="Basic residues" evidence="1">
    <location>
        <begin position="15"/>
        <end position="38"/>
    </location>
</feature>
<reference evidence="2 3" key="1">
    <citation type="journal article" date="2023" name="Life. Sci Alliance">
        <title>Evolutionary insights into 3D genome organization and epigenetic landscape of Vigna mungo.</title>
        <authorList>
            <person name="Junaid A."/>
            <person name="Singh B."/>
            <person name="Bhatia S."/>
        </authorList>
    </citation>
    <scope>NUCLEOTIDE SEQUENCE [LARGE SCALE GENOMIC DNA]</scope>
    <source>
        <strain evidence="2">Urdbean</strain>
    </source>
</reference>
<evidence type="ECO:0000256" key="1">
    <source>
        <dbReference type="SAM" id="MobiDB-lite"/>
    </source>
</evidence>
<dbReference type="AlphaFoldDB" id="A0AAQ3RYQ2"/>
<name>A0AAQ3RYQ2_VIGMU</name>
<keyword evidence="3" id="KW-1185">Reference proteome</keyword>
<dbReference type="Proteomes" id="UP001374535">
    <property type="component" value="Chromosome 5"/>
</dbReference>
<evidence type="ECO:0000313" key="3">
    <source>
        <dbReference type="Proteomes" id="UP001374535"/>
    </source>
</evidence>
<accession>A0AAQ3RYQ2</accession>
<evidence type="ECO:0000313" key="2">
    <source>
        <dbReference type="EMBL" id="WVZ09304.1"/>
    </source>
</evidence>
<organism evidence="2 3">
    <name type="scientific">Vigna mungo</name>
    <name type="common">Black gram</name>
    <name type="synonym">Phaseolus mungo</name>
    <dbReference type="NCBI Taxonomy" id="3915"/>
    <lineage>
        <taxon>Eukaryota</taxon>
        <taxon>Viridiplantae</taxon>
        <taxon>Streptophyta</taxon>
        <taxon>Embryophyta</taxon>
        <taxon>Tracheophyta</taxon>
        <taxon>Spermatophyta</taxon>
        <taxon>Magnoliopsida</taxon>
        <taxon>eudicotyledons</taxon>
        <taxon>Gunneridae</taxon>
        <taxon>Pentapetalae</taxon>
        <taxon>rosids</taxon>
        <taxon>fabids</taxon>
        <taxon>Fabales</taxon>
        <taxon>Fabaceae</taxon>
        <taxon>Papilionoideae</taxon>
        <taxon>50 kb inversion clade</taxon>
        <taxon>NPAAA clade</taxon>
        <taxon>indigoferoid/millettioid clade</taxon>
        <taxon>Phaseoleae</taxon>
        <taxon>Vigna</taxon>
    </lineage>
</organism>
<sequence>MEEEEREQERERRVGTKRKGSARGHYDKRKKKKKKKRAAASALSLARELEAGKRYILTLLHSNHVPCFRNIFLIAKFLKEDDATEGDDRRKGRSSSRVQSVDVGFGNRRETASHSYMCLATFRLPVFEKSLPHTAPSAMEQLLFGPFTRYTNWN</sequence>
<gene>
    <name evidence="2" type="ORF">V8G54_013834</name>
</gene>
<dbReference type="EMBL" id="CP144696">
    <property type="protein sequence ID" value="WVZ09304.1"/>
    <property type="molecule type" value="Genomic_DNA"/>
</dbReference>
<proteinExistence type="predicted"/>